<dbReference type="EMBL" id="VSSQ01115673">
    <property type="protein sequence ID" value="MPN51000.1"/>
    <property type="molecule type" value="Genomic_DNA"/>
</dbReference>
<evidence type="ECO:0000313" key="1">
    <source>
        <dbReference type="EMBL" id="MPN51000.1"/>
    </source>
</evidence>
<protein>
    <submittedName>
        <fullName evidence="1">Uncharacterized protein</fullName>
    </submittedName>
</protein>
<sequence>MRFQDFLIHFAALQQGFVSTLTHDAAFVHNQNEVGVHYGTHTLGNDDHRGTRGDISHGFAQVGIGFKVEGRKAVVKDINRGFAH</sequence>
<gene>
    <name evidence="1" type="ORF">SDC9_198641</name>
</gene>
<accession>A0A645IIQ3</accession>
<reference evidence="1" key="1">
    <citation type="submission" date="2019-08" db="EMBL/GenBank/DDBJ databases">
        <authorList>
            <person name="Kucharzyk K."/>
            <person name="Murdoch R.W."/>
            <person name="Higgins S."/>
            <person name="Loffler F."/>
        </authorList>
    </citation>
    <scope>NUCLEOTIDE SEQUENCE</scope>
</reference>
<organism evidence="1">
    <name type="scientific">bioreactor metagenome</name>
    <dbReference type="NCBI Taxonomy" id="1076179"/>
    <lineage>
        <taxon>unclassified sequences</taxon>
        <taxon>metagenomes</taxon>
        <taxon>ecological metagenomes</taxon>
    </lineage>
</organism>
<name>A0A645IIQ3_9ZZZZ</name>
<proteinExistence type="predicted"/>
<comment type="caution">
    <text evidence="1">The sequence shown here is derived from an EMBL/GenBank/DDBJ whole genome shotgun (WGS) entry which is preliminary data.</text>
</comment>
<dbReference type="AlphaFoldDB" id="A0A645IIQ3"/>